<dbReference type="EMBL" id="CAJVQB010108374">
    <property type="protein sequence ID" value="CAG8851872.1"/>
    <property type="molecule type" value="Genomic_DNA"/>
</dbReference>
<feature type="non-terminal residue" evidence="1">
    <location>
        <position position="117"/>
    </location>
</feature>
<proteinExistence type="predicted"/>
<comment type="caution">
    <text evidence="1">The sequence shown here is derived from an EMBL/GenBank/DDBJ whole genome shotgun (WGS) entry which is preliminary data.</text>
</comment>
<evidence type="ECO:0000313" key="2">
    <source>
        <dbReference type="Proteomes" id="UP000789901"/>
    </source>
</evidence>
<accession>A0ABN7XAW6</accession>
<gene>
    <name evidence="1" type="ORF">GMARGA_LOCUS40961</name>
</gene>
<feature type="non-terminal residue" evidence="1">
    <location>
        <position position="1"/>
    </location>
</feature>
<keyword evidence="2" id="KW-1185">Reference proteome</keyword>
<evidence type="ECO:0000313" key="1">
    <source>
        <dbReference type="EMBL" id="CAG8851872.1"/>
    </source>
</evidence>
<name>A0ABN7XAW6_GIGMA</name>
<sequence>DKETAKQYINEVQDSYTIPRVMLTNYININYTDKPPLPWDPRKIPEVKIKTPITQPKELTEMEIIKEVQPETEVMLPITKYEDIEHTVKILKIKFDTSYIPQNLLQLPELEKHEWNL</sequence>
<organism evidence="1 2">
    <name type="scientific">Gigaspora margarita</name>
    <dbReference type="NCBI Taxonomy" id="4874"/>
    <lineage>
        <taxon>Eukaryota</taxon>
        <taxon>Fungi</taxon>
        <taxon>Fungi incertae sedis</taxon>
        <taxon>Mucoromycota</taxon>
        <taxon>Glomeromycotina</taxon>
        <taxon>Glomeromycetes</taxon>
        <taxon>Diversisporales</taxon>
        <taxon>Gigasporaceae</taxon>
        <taxon>Gigaspora</taxon>
    </lineage>
</organism>
<dbReference type="Proteomes" id="UP000789901">
    <property type="component" value="Unassembled WGS sequence"/>
</dbReference>
<reference evidence="1 2" key="1">
    <citation type="submission" date="2021-06" db="EMBL/GenBank/DDBJ databases">
        <authorList>
            <person name="Kallberg Y."/>
            <person name="Tangrot J."/>
            <person name="Rosling A."/>
        </authorList>
    </citation>
    <scope>NUCLEOTIDE SEQUENCE [LARGE SCALE GENOMIC DNA]</scope>
    <source>
        <strain evidence="1 2">120-4 pot B 10/14</strain>
    </source>
</reference>
<protein>
    <submittedName>
        <fullName evidence="1">17778_t:CDS:1</fullName>
    </submittedName>
</protein>